<comment type="caution">
    <text evidence="1">The sequence shown here is derived from an EMBL/GenBank/DDBJ whole genome shotgun (WGS) entry which is preliminary data.</text>
</comment>
<reference evidence="1 2" key="1">
    <citation type="journal article" date="2019" name="Int. J. Syst. Evol. Microbiol.">
        <title>The Global Catalogue of Microorganisms (GCM) 10K type strain sequencing project: providing services to taxonomists for standard genome sequencing and annotation.</title>
        <authorList>
            <consortium name="The Broad Institute Genomics Platform"/>
            <consortium name="The Broad Institute Genome Sequencing Center for Infectious Disease"/>
            <person name="Wu L."/>
            <person name="Ma J."/>
        </authorList>
    </citation>
    <scope>NUCLEOTIDE SEQUENCE [LARGE SCALE GENOMIC DNA]</scope>
    <source>
        <strain evidence="1 2">JCM 15503</strain>
    </source>
</reference>
<gene>
    <name evidence="1" type="ORF">GCM10009107_42400</name>
</gene>
<dbReference type="Proteomes" id="UP001500279">
    <property type="component" value="Unassembled WGS sequence"/>
</dbReference>
<evidence type="ECO:0000313" key="2">
    <source>
        <dbReference type="Proteomes" id="UP001500279"/>
    </source>
</evidence>
<protein>
    <recommendedName>
        <fullName evidence="3">Glycosyltransferase family 4 protein</fullName>
    </recommendedName>
</protein>
<evidence type="ECO:0000313" key="1">
    <source>
        <dbReference type="EMBL" id="GAA0760162.1"/>
    </source>
</evidence>
<dbReference type="EMBL" id="BAAAEW010000026">
    <property type="protein sequence ID" value="GAA0760162.1"/>
    <property type="molecule type" value="Genomic_DNA"/>
</dbReference>
<dbReference type="Pfam" id="PF13692">
    <property type="entry name" value="Glyco_trans_1_4"/>
    <property type="match status" value="1"/>
</dbReference>
<accession>A0ABN1KAK2</accession>
<name>A0ABN1KAK2_9BURK</name>
<dbReference type="SUPFAM" id="SSF53756">
    <property type="entry name" value="UDP-Glycosyltransferase/glycogen phosphorylase"/>
    <property type="match status" value="1"/>
</dbReference>
<dbReference type="RefSeq" id="WP_141285526.1">
    <property type="nucleotide sequence ID" value="NZ_BAAAEW010000026.1"/>
</dbReference>
<proteinExistence type="predicted"/>
<organism evidence="1 2">
    <name type="scientific">Ideonella azotifigens</name>
    <dbReference type="NCBI Taxonomy" id="513160"/>
    <lineage>
        <taxon>Bacteria</taxon>
        <taxon>Pseudomonadati</taxon>
        <taxon>Pseudomonadota</taxon>
        <taxon>Betaproteobacteria</taxon>
        <taxon>Burkholderiales</taxon>
        <taxon>Sphaerotilaceae</taxon>
        <taxon>Ideonella</taxon>
    </lineage>
</organism>
<evidence type="ECO:0008006" key="3">
    <source>
        <dbReference type="Google" id="ProtNLM"/>
    </source>
</evidence>
<dbReference type="Gene3D" id="3.40.50.2000">
    <property type="entry name" value="Glycogen Phosphorylase B"/>
    <property type="match status" value="2"/>
</dbReference>
<keyword evidence="2" id="KW-1185">Reference proteome</keyword>
<sequence length="403" mass="44394">MSLQVQTRPRVLLVCFNRLVPADQGNSRRILQLLRIYRGLGHEVDLLYHADEGHDVALSQAMRAQFGLVRVVPSRASKRIGTDHACRLSDWYDKGLEAPALELHRLRAYRVVHVNYVWYAPLLQCFDASVTKVLDSHDLFADRAARHVEAGLPPAWFSTTRAEEDRAFEMADVVLAIQQEEAREMAARAHRHILYLPWVEVAARDFLPRKGGPDSAAGGVLTLGYLGSGNMWNVRSLQALVEALGRTSLRERAPFQVIVAGSLAWHAAKLGNTPGLVPYGFVKELSGFYASVDVALNPMVGGTGLKIKTVEPLAYGCPVLATQAGIHGMSQVWQLPVFESPVELAEFLVTELAPGAAGGLTRLREQALRTRVAWQAECDRQAGYFTRWLAHRLALPAGEPVGA</sequence>